<name>A0AAV5IIJ8_9ROSI</name>
<organism evidence="2 3">
    <name type="scientific">Rubroshorea leprosula</name>
    <dbReference type="NCBI Taxonomy" id="152421"/>
    <lineage>
        <taxon>Eukaryota</taxon>
        <taxon>Viridiplantae</taxon>
        <taxon>Streptophyta</taxon>
        <taxon>Embryophyta</taxon>
        <taxon>Tracheophyta</taxon>
        <taxon>Spermatophyta</taxon>
        <taxon>Magnoliopsida</taxon>
        <taxon>eudicotyledons</taxon>
        <taxon>Gunneridae</taxon>
        <taxon>Pentapetalae</taxon>
        <taxon>rosids</taxon>
        <taxon>malvids</taxon>
        <taxon>Malvales</taxon>
        <taxon>Dipterocarpaceae</taxon>
        <taxon>Rubroshorea</taxon>
    </lineage>
</organism>
<accession>A0AAV5IIJ8</accession>
<evidence type="ECO:0000256" key="1">
    <source>
        <dbReference type="SAM" id="MobiDB-lite"/>
    </source>
</evidence>
<reference evidence="2 3" key="1">
    <citation type="journal article" date="2021" name="Commun. Biol.">
        <title>The genome of Shorea leprosula (Dipterocarpaceae) highlights the ecological relevance of drought in aseasonal tropical rainforests.</title>
        <authorList>
            <person name="Ng K.K.S."/>
            <person name="Kobayashi M.J."/>
            <person name="Fawcett J.A."/>
            <person name="Hatakeyama M."/>
            <person name="Paape T."/>
            <person name="Ng C.H."/>
            <person name="Ang C.C."/>
            <person name="Tnah L.H."/>
            <person name="Lee C.T."/>
            <person name="Nishiyama T."/>
            <person name="Sese J."/>
            <person name="O'Brien M.J."/>
            <person name="Copetti D."/>
            <person name="Mohd Noor M.I."/>
            <person name="Ong R.C."/>
            <person name="Putra M."/>
            <person name="Sireger I.Z."/>
            <person name="Indrioko S."/>
            <person name="Kosugi Y."/>
            <person name="Izuno A."/>
            <person name="Isagi Y."/>
            <person name="Lee S.L."/>
            <person name="Shimizu K.K."/>
        </authorList>
    </citation>
    <scope>NUCLEOTIDE SEQUENCE [LARGE SCALE GENOMIC DNA]</scope>
    <source>
        <strain evidence="2">214</strain>
    </source>
</reference>
<dbReference type="EMBL" id="BPVZ01000012">
    <property type="protein sequence ID" value="GKU98179.1"/>
    <property type="molecule type" value="Genomic_DNA"/>
</dbReference>
<evidence type="ECO:0000313" key="3">
    <source>
        <dbReference type="Proteomes" id="UP001054252"/>
    </source>
</evidence>
<dbReference type="Proteomes" id="UP001054252">
    <property type="component" value="Unassembled WGS sequence"/>
</dbReference>
<feature type="region of interest" description="Disordered" evidence="1">
    <location>
        <begin position="1"/>
        <end position="45"/>
    </location>
</feature>
<proteinExistence type="predicted"/>
<gene>
    <name evidence="2" type="ORF">SLEP1_g11213</name>
</gene>
<protein>
    <submittedName>
        <fullName evidence="2">Uncharacterized protein</fullName>
    </submittedName>
</protein>
<comment type="caution">
    <text evidence="2">The sequence shown here is derived from an EMBL/GenBank/DDBJ whole genome shotgun (WGS) entry which is preliminary data.</text>
</comment>
<feature type="compositionally biased region" description="Low complexity" evidence="1">
    <location>
        <begin position="7"/>
        <end position="44"/>
    </location>
</feature>
<evidence type="ECO:0000313" key="2">
    <source>
        <dbReference type="EMBL" id="GKU98179.1"/>
    </source>
</evidence>
<keyword evidence="3" id="KW-1185">Reference proteome</keyword>
<dbReference type="AlphaFoldDB" id="A0AAV5IIJ8"/>
<sequence length="105" mass="11156">MPKPLRSSSPHAPSAFSLSPSSPGSSSMQAQFSPDPSTSASFSSNRQPFLKKEAGGFSLAAEEVFCWVVLVLTAEERKNFLLKGGSVFVCIRRLTEGLFAVSASV</sequence>